<dbReference type="AlphaFoldDB" id="A0A2P6MYP0"/>
<keyword evidence="2" id="KW-1133">Transmembrane helix</keyword>
<feature type="region of interest" description="Disordered" evidence="1">
    <location>
        <begin position="1"/>
        <end position="48"/>
    </location>
</feature>
<accession>A0A2P6MYP0</accession>
<dbReference type="EMBL" id="MDYQ01000299">
    <property type="protein sequence ID" value="PRP76822.1"/>
    <property type="molecule type" value="Genomic_DNA"/>
</dbReference>
<reference evidence="3 4" key="1">
    <citation type="journal article" date="2018" name="Genome Biol. Evol.">
        <title>Multiple Roots of Fruiting Body Formation in Amoebozoa.</title>
        <authorList>
            <person name="Hillmann F."/>
            <person name="Forbes G."/>
            <person name="Novohradska S."/>
            <person name="Ferling I."/>
            <person name="Riege K."/>
            <person name="Groth M."/>
            <person name="Westermann M."/>
            <person name="Marz M."/>
            <person name="Spaller T."/>
            <person name="Winckler T."/>
            <person name="Schaap P."/>
            <person name="Glockner G."/>
        </authorList>
    </citation>
    <scope>NUCLEOTIDE SEQUENCE [LARGE SCALE GENOMIC DNA]</scope>
    <source>
        <strain evidence="3 4">Jena</strain>
    </source>
</reference>
<protein>
    <submittedName>
        <fullName evidence="3">Uncharacterized protein</fullName>
    </submittedName>
</protein>
<feature type="transmembrane region" description="Helical" evidence="2">
    <location>
        <begin position="91"/>
        <end position="114"/>
    </location>
</feature>
<organism evidence="3 4">
    <name type="scientific">Planoprotostelium fungivorum</name>
    <dbReference type="NCBI Taxonomy" id="1890364"/>
    <lineage>
        <taxon>Eukaryota</taxon>
        <taxon>Amoebozoa</taxon>
        <taxon>Evosea</taxon>
        <taxon>Variosea</taxon>
        <taxon>Cavosteliida</taxon>
        <taxon>Cavosteliaceae</taxon>
        <taxon>Planoprotostelium</taxon>
    </lineage>
</organism>
<evidence type="ECO:0000256" key="1">
    <source>
        <dbReference type="SAM" id="MobiDB-lite"/>
    </source>
</evidence>
<dbReference type="Proteomes" id="UP000241769">
    <property type="component" value="Unassembled WGS sequence"/>
</dbReference>
<sequence length="118" mass="13912">MQPPPKKSDDDDFPDVKQQPLHIAKREIPSPLRPKRHHSPPEGDFMMRQRLPISEGEAQAAHRMLTVTRQTIPRTTLYKMERRDGERENPLYWLIFGLIMLFTLFAFKKVIIVINSMF</sequence>
<evidence type="ECO:0000313" key="4">
    <source>
        <dbReference type="Proteomes" id="UP000241769"/>
    </source>
</evidence>
<comment type="caution">
    <text evidence="3">The sequence shown here is derived from an EMBL/GenBank/DDBJ whole genome shotgun (WGS) entry which is preliminary data.</text>
</comment>
<keyword evidence="2" id="KW-0472">Membrane</keyword>
<evidence type="ECO:0000313" key="3">
    <source>
        <dbReference type="EMBL" id="PRP76822.1"/>
    </source>
</evidence>
<gene>
    <name evidence="3" type="ORF">PROFUN_14862</name>
</gene>
<keyword evidence="2" id="KW-0812">Transmembrane</keyword>
<proteinExistence type="predicted"/>
<keyword evidence="4" id="KW-1185">Reference proteome</keyword>
<name>A0A2P6MYP0_9EUKA</name>
<dbReference type="InParanoid" id="A0A2P6MYP0"/>
<evidence type="ECO:0000256" key="2">
    <source>
        <dbReference type="SAM" id="Phobius"/>
    </source>
</evidence>